<dbReference type="AlphaFoldDB" id="F8QDE0"/>
<dbReference type="InParanoid" id="F8QDE0"/>
<protein>
    <recommendedName>
        <fullName evidence="2">DUF6533 domain-containing protein</fullName>
    </recommendedName>
</protein>
<feature type="transmembrane region" description="Helical" evidence="1">
    <location>
        <begin position="118"/>
        <end position="136"/>
    </location>
</feature>
<organism evidence="4">
    <name type="scientific">Serpula lacrymans var. lacrymans (strain S7.3)</name>
    <name type="common">Dry rot fungus</name>
    <dbReference type="NCBI Taxonomy" id="936435"/>
    <lineage>
        <taxon>Eukaryota</taxon>
        <taxon>Fungi</taxon>
        <taxon>Dikarya</taxon>
        <taxon>Basidiomycota</taxon>
        <taxon>Agaricomycotina</taxon>
        <taxon>Agaricomycetes</taxon>
        <taxon>Agaricomycetidae</taxon>
        <taxon>Boletales</taxon>
        <taxon>Coniophorineae</taxon>
        <taxon>Serpulaceae</taxon>
        <taxon>Serpula</taxon>
    </lineage>
</organism>
<keyword evidence="1" id="KW-1133">Transmembrane helix</keyword>
<evidence type="ECO:0000313" key="3">
    <source>
        <dbReference type="EMBL" id="EGN93611.1"/>
    </source>
</evidence>
<evidence type="ECO:0000313" key="4">
    <source>
        <dbReference type="Proteomes" id="UP000008063"/>
    </source>
</evidence>
<feature type="transmembrane region" description="Helical" evidence="1">
    <location>
        <begin position="19"/>
        <end position="36"/>
    </location>
</feature>
<keyword evidence="1" id="KW-0472">Membrane</keyword>
<name>F8QDE0_SERL3</name>
<feature type="transmembrane region" description="Helical" evidence="1">
    <location>
        <begin position="88"/>
        <end position="106"/>
    </location>
</feature>
<feature type="non-terminal residue" evidence="3">
    <location>
        <position position="167"/>
    </location>
</feature>
<sequence>MADFYTTPAFLSNLQTSKYLNVAGLAIWIFDFCITFETEVHLVCGKKWDFTRFVFTASRYLPLIGALLTVSAALQTDRSGSCIPFNDASDVIHLLGIVASEGLLILRTCAFWQGNKKLLIGVLVYGVLSLLLAVVVPRQIHNKYTSSNPGGCIFAGNQTNAIQYAFL</sequence>
<proteinExistence type="predicted"/>
<feature type="domain" description="DUF6533" evidence="2">
    <location>
        <begin position="19"/>
        <end position="64"/>
    </location>
</feature>
<accession>F8QDE0</accession>
<reference evidence="4" key="1">
    <citation type="journal article" date="2011" name="Science">
        <title>The plant cell wall-decomposing machinery underlies the functional diversity of forest fungi.</title>
        <authorList>
            <person name="Eastwood D.C."/>
            <person name="Floudas D."/>
            <person name="Binder M."/>
            <person name="Majcherczyk A."/>
            <person name="Schneider P."/>
            <person name="Aerts A."/>
            <person name="Asiegbu F.O."/>
            <person name="Baker S.E."/>
            <person name="Barry K."/>
            <person name="Bendiksby M."/>
            <person name="Blumentritt M."/>
            <person name="Coutinho P.M."/>
            <person name="Cullen D."/>
            <person name="de Vries R.P."/>
            <person name="Gathman A."/>
            <person name="Goodell B."/>
            <person name="Henrissat B."/>
            <person name="Ihrmark K."/>
            <person name="Kauserud H."/>
            <person name="Kohler A."/>
            <person name="LaButti K."/>
            <person name="Lapidus A."/>
            <person name="Lavin J.L."/>
            <person name="Lee Y.-H."/>
            <person name="Lindquist E."/>
            <person name="Lilly W."/>
            <person name="Lucas S."/>
            <person name="Morin E."/>
            <person name="Murat C."/>
            <person name="Oguiza J.A."/>
            <person name="Park J."/>
            <person name="Pisabarro A.G."/>
            <person name="Riley R."/>
            <person name="Rosling A."/>
            <person name="Salamov A."/>
            <person name="Schmidt O."/>
            <person name="Schmutz J."/>
            <person name="Skrede I."/>
            <person name="Stenlid J."/>
            <person name="Wiebenga A."/>
            <person name="Xie X."/>
            <person name="Kuees U."/>
            <person name="Hibbett D.S."/>
            <person name="Hoffmeister D."/>
            <person name="Hoegberg N."/>
            <person name="Martin F."/>
            <person name="Grigoriev I.V."/>
            <person name="Watkinson S.C."/>
        </authorList>
    </citation>
    <scope>NUCLEOTIDE SEQUENCE [LARGE SCALE GENOMIC DNA]</scope>
    <source>
        <strain evidence="4">strain S7.3</strain>
    </source>
</reference>
<dbReference type="EMBL" id="GL945491">
    <property type="protein sequence ID" value="EGN93611.1"/>
    <property type="molecule type" value="Genomic_DNA"/>
</dbReference>
<dbReference type="Proteomes" id="UP000008063">
    <property type="component" value="Unassembled WGS sequence"/>
</dbReference>
<dbReference type="InterPro" id="IPR045340">
    <property type="entry name" value="DUF6533"/>
</dbReference>
<dbReference type="Pfam" id="PF20151">
    <property type="entry name" value="DUF6533"/>
    <property type="match status" value="1"/>
</dbReference>
<dbReference type="OrthoDB" id="2668325at2759"/>
<gene>
    <name evidence="3" type="ORF">SERLA73DRAFT_145278</name>
</gene>
<keyword evidence="4" id="KW-1185">Reference proteome</keyword>
<dbReference type="HOGENOM" id="CLU_135978_0_0_1"/>
<feature type="transmembrane region" description="Helical" evidence="1">
    <location>
        <begin position="57"/>
        <end position="76"/>
    </location>
</feature>
<keyword evidence="1" id="KW-0812">Transmembrane</keyword>
<evidence type="ECO:0000259" key="2">
    <source>
        <dbReference type="Pfam" id="PF20151"/>
    </source>
</evidence>
<evidence type="ECO:0000256" key="1">
    <source>
        <dbReference type="SAM" id="Phobius"/>
    </source>
</evidence>